<comment type="caution">
    <text evidence="4">The sequence shown here is derived from an EMBL/GenBank/DDBJ whole genome shotgun (WGS) entry which is preliminary data.</text>
</comment>
<dbReference type="PANTHER" id="PTHR31528">
    <property type="entry name" value="4-AMINO-5-HYDROXYMETHYL-2-METHYLPYRIMIDINE PHOSPHATE SYNTHASE THI11-RELATED"/>
    <property type="match status" value="1"/>
</dbReference>
<evidence type="ECO:0000256" key="1">
    <source>
        <dbReference type="SAM" id="MobiDB-lite"/>
    </source>
</evidence>
<dbReference type="SUPFAM" id="SSF53850">
    <property type="entry name" value="Periplasmic binding protein-like II"/>
    <property type="match status" value="1"/>
</dbReference>
<feature type="region of interest" description="Disordered" evidence="1">
    <location>
        <begin position="36"/>
        <end position="64"/>
    </location>
</feature>
<name>A0A9D2PC84_9FIRM</name>
<dbReference type="Pfam" id="PF09084">
    <property type="entry name" value="NMT1"/>
    <property type="match status" value="1"/>
</dbReference>
<dbReference type="PROSITE" id="PS51257">
    <property type="entry name" value="PROKAR_LIPOPROTEIN"/>
    <property type="match status" value="1"/>
</dbReference>
<dbReference type="GO" id="GO:0009228">
    <property type="term" value="P:thiamine biosynthetic process"/>
    <property type="evidence" value="ECO:0007669"/>
    <property type="project" value="InterPro"/>
</dbReference>
<dbReference type="InterPro" id="IPR015168">
    <property type="entry name" value="SsuA/THI5"/>
</dbReference>
<gene>
    <name evidence="4" type="ORF">IAA04_08755</name>
</gene>
<feature type="domain" description="SsuA/THI5-like" evidence="3">
    <location>
        <begin position="79"/>
        <end position="292"/>
    </location>
</feature>
<dbReference type="AlphaFoldDB" id="A0A9D2PC84"/>
<protein>
    <submittedName>
        <fullName evidence="4">ABC transporter substrate-binding protein</fullName>
    </submittedName>
</protein>
<evidence type="ECO:0000259" key="3">
    <source>
        <dbReference type="Pfam" id="PF09084"/>
    </source>
</evidence>
<reference evidence="4" key="2">
    <citation type="submission" date="2021-04" db="EMBL/GenBank/DDBJ databases">
        <authorList>
            <person name="Gilroy R."/>
        </authorList>
    </citation>
    <scope>NUCLEOTIDE SEQUENCE</scope>
    <source>
        <strain evidence="4">CHK183-5548</strain>
    </source>
</reference>
<dbReference type="PANTHER" id="PTHR31528:SF3">
    <property type="entry name" value="THIAMINE BIOSYNTHESIS PROTEIN HI_0357-RELATED"/>
    <property type="match status" value="1"/>
</dbReference>
<proteinExistence type="predicted"/>
<dbReference type="Proteomes" id="UP000823883">
    <property type="component" value="Unassembled WGS sequence"/>
</dbReference>
<dbReference type="InterPro" id="IPR027939">
    <property type="entry name" value="NMT1/THI5"/>
</dbReference>
<keyword evidence="2" id="KW-0732">Signal</keyword>
<accession>A0A9D2PC84</accession>
<evidence type="ECO:0000313" key="5">
    <source>
        <dbReference type="Proteomes" id="UP000823883"/>
    </source>
</evidence>
<evidence type="ECO:0000313" key="4">
    <source>
        <dbReference type="EMBL" id="HJC48126.1"/>
    </source>
</evidence>
<dbReference type="EMBL" id="DWWL01000056">
    <property type="protein sequence ID" value="HJC48126.1"/>
    <property type="molecule type" value="Genomic_DNA"/>
</dbReference>
<evidence type="ECO:0000256" key="2">
    <source>
        <dbReference type="SAM" id="SignalP"/>
    </source>
</evidence>
<dbReference type="Gene3D" id="3.40.190.10">
    <property type="entry name" value="Periplasmic binding protein-like II"/>
    <property type="match status" value="2"/>
</dbReference>
<feature type="chain" id="PRO_5039213685" evidence="2">
    <location>
        <begin position="26"/>
        <end position="369"/>
    </location>
</feature>
<sequence>MKKREKICAAALCAAVMMAAAGCGAQSGETVAAGSAAGADNAVSEKETEAVASEDGTAEKKEDDASLEDVTVILDYVANTNHTGMYVALDKGYYKDLGLNVNIVEPTEGATATLVAVGKGDFGISYQEDVTIALASEDPLPIKAIAALIQHNTSGFVTYADKNITSPADFEGKTYAGWGGPGESAVLNAVMTQAGADFSKLNIITSDGAGFAALENQVDIMWFFEAWDNIQCELADFPINYMPLRDLDERLDYYTPVIIASDETLEQKPEMVRRFLEATEQGYEYAIENPEESAEILHKYAPDYSMDLLSRSQEYLADKYMEDSDTWGTMKDSVWDNYTDFMVEYGVIDKDIPAADCYTNEFLPSADAQ</sequence>
<organism evidence="4 5">
    <name type="scientific">Candidatus Lachnoclostridium pullistercoris</name>
    <dbReference type="NCBI Taxonomy" id="2838632"/>
    <lineage>
        <taxon>Bacteria</taxon>
        <taxon>Bacillati</taxon>
        <taxon>Bacillota</taxon>
        <taxon>Clostridia</taxon>
        <taxon>Lachnospirales</taxon>
        <taxon>Lachnospiraceae</taxon>
    </lineage>
</organism>
<reference evidence="4" key="1">
    <citation type="journal article" date="2021" name="PeerJ">
        <title>Extensive microbial diversity within the chicken gut microbiome revealed by metagenomics and culture.</title>
        <authorList>
            <person name="Gilroy R."/>
            <person name="Ravi A."/>
            <person name="Getino M."/>
            <person name="Pursley I."/>
            <person name="Horton D.L."/>
            <person name="Alikhan N.F."/>
            <person name="Baker D."/>
            <person name="Gharbi K."/>
            <person name="Hall N."/>
            <person name="Watson M."/>
            <person name="Adriaenssens E.M."/>
            <person name="Foster-Nyarko E."/>
            <person name="Jarju S."/>
            <person name="Secka A."/>
            <person name="Antonio M."/>
            <person name="Oren A."/>
            <person name="Chaudhuri R.R."/>
            <person name="La Ragione R."/>
            <person name="Hildebrand F."/>
            <person name="Pallen M.J."/>
        </authorList>
    </citation>
    <scope>NUCLEOTIDE SEQUENCE</scope>
    <source>
        <strain evidence="4">CHK183-5548</strain>
    </source>
</reference>
<feature type="signal peptide" evidence="2">
    <location>
        <begin position="1"/>
        <end position="25"/>
    </location>
</feature>